<comment type="caution">
    <text evidence="2">The sequence shown here is derived from an EMBL/GenBank/DDBJ whole genome shotgun (WGS) entry which is preliminary data.</text>
</comment>
<name>A0A9D3YAH9_DREPO</name>
<feature type="compositionally biased region" description="Low complexity" evidence="1">
    <location>
        <begin position="26"/>
        <end position="50"/>
    </location>
</feature>
<feature type="region of interest" description="Disordered" evidence="1">
    <location>
        <begin position="20"/>
        <end position="170"/>
    </location>
</feature>
<feature type="compositionally biased region" description="Low complexity" evidence="1">
    <location>
        <begin position="130"/>
        <end position="146"/>
    </location>
</feature>
<sequence length="217" mass="23335">MQQHELLKKQTQQLIQLKVKQELKKQQQQQQQQQQAKLQQQNKQSQQQQLPHVAAAGQKNGAKKPADINGEQNSLNHGNAKNALNAKPTVQINNSKEAGSASLRIEPVMNRNNRAAPSKASLQGIDGSLQKAAAQQDQSQSASKGKATIRKPEDNLNQQNQPAPQLLRTGQCPSIWASSLYPWSPTLSAERVHRSRAASNGSGEAATPGPGGAQGGG</sequence>
<feature type="compositionally biased region" description="Low complexity" evidence="1">
    <location>
        <begin position="155"/>
        <end position="167"/>
    </location>
</feature>
<evidence type="ECO:0000313" key="3">
    <source>
        <dbReference type="Proteomes" id="UP000828390"/>
    </source>
</evidence>
<accession>A0A9D3YAH9</accession>
<feature type="compositionally biased region" description="Polar residues" evidence="1">
    <location>
        <begin position="70"/>
        <end position="79"/>
    </location>
</feature>
<keyword evidence="3" id="KW-1185">Reference proteome</keyword>
<proteinExistence type="predicted"/>
<dbReference type="EMBL" id="JAIWYP010000016">
    <property type="protein sequence ID" value="KAH3695231.1"/>
    <property type="molecule type" value="Genomic_DNA"/>
</dbReference>
<protein>
    <submittedName>
        <fullName evidence="2">Uncharacterized protein</fullName>
    </submittedName>
</protein>
<reference evidence="2" key="2">
    <citation type="submission" date="2020-11" db="EMBL/GenBank/DDBJ databases">
        <authorList>
            <person name="McCartney M.A."/>
            <person name="Auch B."/>
            <person name="Kono T."/>
            <person name="Mallez S."/>
            <person name="Becker A."/>
            <person name="Gohl D.M."/>
            <person name="Silverstein K.A.T."/>
            <person name="Koren S."/>
            <person name="Bechman K.B."/>
            <person name="Herman A."/>
            <person name="Abrahante J.E."/>
            <person name="Garbe J."/>
        </authorList>
    </citation>
    <scope>NUCLEOTIDE SEQUENCE</scope>
    <source>
        <strain evidence="2">Duluth1</strain>
        <tissue evidence="2">Whole animal</tissue>
    </source>
</reference>
<evidence type="ECO:0000256" key="1">
    <source>
        <dbReference type="SAM" id="MobiDB-lite"/>
    </source>
</evidence>
<feature type="compositionally biased region" description="Polar residues" evidence="1">
    <location>
        <begin position="88"/>
        <end position="97"/>
    </location>
</feature>
<organism evidence="2 3">
    <name type="scientific">Dreissena polymorpha</name>
    <name type="common">Zebra mussel</name>
    <name type="synonym">Mytilus polymorpha</name>
    <dbReference type="NCBI Taxonomy" id="45954"/>
    <lineage>
        <taxon>Eukaryota</taxon>
        <taxon>Metazoa</taxon>
        <taxon>Spiralia</taxon>
        <taxon>Lophotrochozoa</taxon>
        <taxon>Mollusca</taxon>
        <taxon>Bivalvia</taxon>
        <taxon>Autobranchia</taxon>
        <taxon>Heteroconchia</taxon>
        <taxon>Euheterodonta</taxon>
        <taxon>Imparidentia</taxon>
        <taxon>Neoheterodontei</taxon>
        <taxon>Myida</taxon>
        <taxon>Dreissenoidea</taxon>
        <taxon>Dreissenidae</taxon>
        <taxon>Dreissena</taxon>
    </lineage>
</organism>
<dbReference type="Proteomes" id="UP000828390">
    <property type="component" value="Unassembled WGS sequence"/>
</dbReference>
<evidence type="ECO:0000313" key="2">
    <source>
        <dbReference type="EMBL" id="KAH3695231.1"/>
    </source>
</evidence>
<reference evidence="2" key="1">
    <citation type="journal article" date="2019" name="bioRxiv">
        <title>The Genome of the Zebra Mussel, Dreissena polymorpha: A Resource for Invasive Species Research.</title>
        <authorList>
            <person name="McCartney M.A."/>
            <person name="Auch B."/>
            <person name="Kono T."/>
            <person name="Mallez S."/>
            <person name="Zhang Y."/>
            <person name="Obille A."/>
            <person name="Becker A."/>
            <person name="Abrahante J.E."/>
            <person name="Garbe J."/>
            <person name="Badalamenti J.P."/>
            <person name="Herman A."/>
            <person name="Mangelson H."/>
            <person name="Liachko I."/>
            <person name="Sullivan S."/>
            <person name="Sone E.D."/>
            <person name="Koren S."/>
            <person name="Silverstein K.A.T."/>
            <person name="Beckman K.B."/>
            <person name="Gohl D.M."/>
        </authorList>
    </citation>
    <scope>NUCLEOTIDE SEQUENCE</scope>
    <source>
        <strain evidence="2">Duluth1</strain>
        <tissue evidence="2">Whole animal</tissue>
    </source>
</reference>
<gene>
    <name evidence="2" type="ORF">DPMN_082688</name>
</gene>
<dbReference type="AlphaFoldDB" id="A0A9D3YAH9"/>
<feature type="region of interest" description="Disordered" evidence="1">
    <location>
        <begin position="190"/>
        <end position="217"/>
    </location>
</feature>